<dbReference type="SUPFAM" id="SSF51206">
    <property type="entry name" value="cAMP-binding domain-like"/>
    <property type="match status" value="1"/>
</dbReference>
<gene>
    <name evidence="2" type="ORF">CODIS_27510</name>
</gene>
<name>A0A7Z0VJX9_9GAMM</name>
<dbReference type="AlphaFoldDB" id="A0A7Z0VJX9"/>
<keyword evidence="2" id="KW-0238">DNA-binding</keyword>
<accession>A0A7Z0VJX9</accession>
<dbReference type="Proteomes" id="UP000094769">
    <property type="component" value="Unassembled WGS sequence"/>
</dbReference>
<evidence type="ECO:0000313" key="3">
    <source>
        <dbReference type="Proteomes" id="UP000094769"/>
    </source>
</evidence>
<dbReference type="InterPro" id="IPR000595">
    <property type="entry name" value="cNMP-bd_dom"/>
</dbReference>
<dbReference type="SMART" id="SM00100">
    <property type="entry name" value="cNMP"/>
    <property type="match status" value="1"/>
</dbReference>
<organism evidence="2 3">
    <name type="scientific">Candidatus Thiodiazotropha endolucinida</name>
    <dbReference type="NCBI Taxonomy" id="1655433"/>
    <lineage>
        <taxon>Bacteria</taxon>
        <taxon>Pseudomonadati</taxon>
        <taxon>Pseudomonadota</taxon>
        <taxon>Gammaproteobacteria</taxon>
        <taxon>Chromatiales</taxon>
        <taxon>Sedimenticolaceae</taxon>
        <taxon>Candidatus Thiodiazotropha</taxon>
    </lineage>
</organism>
<evidence type="ECO:0000313" key="2">
    <source>
        <dbReference type="EMBL" id="ODJ87002.1"/>
    </source>
</evidence>
<proteinExistence type="predicted"/>
<dbReference type="EMBL" id="MARB01000015">
    <property type="protein sequence ID" value="ODJ87002.1"/>
    <property type="molecule type" value="Genomic_DNA"/>
</dbReference>
<protein>
    <submittedName>
        <fullName evidence="2">DNA-binding transcriptional dual regulator Crp</fullName>
    </submittedName>
</protein>
<reference evidence="2 3" key="1">
    <citation type="submission" date="2016-06" db="EMBL/GenBank/DDBJ databases">
        <title>Genome sequence of endosymbiont of Candidatus Endolucinida thiodiazotropha.</title>
        <authorList>
            <person name="Poehlein A."/>
            <person name="Koenig S."/>
            <person name="Heiden S.E."/>
            <person name="Thuermer A."/>
            <person name="Voget S."/>
            <person name="Daniel R."/>
            <person name="Markert S."/>
            <person name="Gros O."/>
            <person name="Schweder T."/>
        </authorList>
    </citation>
    <scope>NUCLEOTIDE SEQUENCE [LARGE SCALE GENOMIC DNA]</scope>
    <source>
        <strain evidence="2 3">COS</strain>
    </source>
</reference>
<dbReference type="PROSITE" id="PS50042">
    <property type="entry name" value="CNMP_BINDING_3"/>
    <property type="match status" value="1"/>
</dbReference>
<feature type="domain" description="Cyclic nucleotide-binding" evidence="1">
    <location>
        <begin position="20"/>
        <end position="130"/>
    </location>
</feature>
<dbReference type="Pfam" id="PF00027">
    <property type="entry name" value="cNMP_binding"/>
    <property type="match status" value="1"/>
</dbReference>
<dbReference type="Gene3D" id="2.60.120.10">
    <property type="entry name" value="Jelly Rolls"/>
    <property type="match status" value="1"/>
</dbReference>
<dbReference type="InterPro" id="IPR018490">
    <property type="entry name" value="cNMP-bd_dom_sf"/>
</dbReference>
<dbReference type="InterPro" id="IPR014710">
    <property type="entry name" value="RmlC-like_jellyroll"/>
</dbReference>
<comment type="caution">
    <text evidence="2">The sequence shown here is derived from an EMBL/GenBank/DDBJ whole genome shotgun (WGS) entry which is preliminary data.</text>
</comment>
<dbReference type="CDD" id="cd00038">
    <property type="entry name" value="CAP_ED"/>
    <property type="match status" value="1"/>
</dbReference>
<evidence type="ECO:0000259" key="1">
    <source>
        <dbReference type="PROSITE" id="PS50042"/>
    </source>
</evidence>
<keyword evidence="3" id="KW-1185">Reference proteome</keyword>
<sequence>MLLKRVIVMMDASELSELAFFQDINRDVIDFLAKGSEVRQMDQGEILLHQHDRAIALYFLATGKVQFLIHVAGMDDLLVGTDSEFGALIGWSVFRAPYRHTVTVRCERECSFIRIPRTLLTELMAESPLIAYTLLRRVAIVLARRLEHNRDRLIASSGVEGRNMVEPAAAMRTRGSDPLVEFENLGSDQESTFRFLRHVTFFEAMSDHHLRSMLSLGRMIRVNPGTTLFQ</sequence>
<dbReference type="GO" id="GO:0003677">
    <property type="term" value="F:DNA binding"/>
    <property type="evidence" value="ECO:0007669"/>
    <property type="project" value="UniProtKB-KW"/>
</dbReference>